<organism evidence="6 7">
    <name type="scientific">Clostridium fessum</name>
    <dbReference type="NCBI Taxonomy" id="2126740"/>
    <lineage>
        <taxon>Bacteria</taxon>
        <taxon>Bacillati</taxon>
        <taxon>Bacillota</taxon>
        <taxon>Clostridia</taxon>
        <taxon>Eubacteriales</taxon>
        <taxon>Clostridiaceae</taxon>
        <taxon>Clostridium</taxon>
    </lineage>
</organism>
<comment type="caution">
    <text evidence="6">The sequence shown here is derived from an EMBL/GenBank/DDBJ whole genome shotgun (WGS) entry which is preliminary data.</text>
</comment>
<evidence type="ECO:0000313" key="7">
    <source>
        <dbReference type="Proteomes" id="UP000241048"/>
    </source>
</evidence>
<keyword evidence="7" id="KW-1185">Reference proteome</keyword>
<dbReference type="Proteomes" id="UP000241048">
    <property type="component" value="Unassembled WGS sequence"/>
</dbReference>
<feature type="domain" description="ABC transmembrane type-1" evidence="5">
    <location>
        <begin position="1"/>
        <end position="38"/>
    </location>
</feature>
<gene>
    <name evidence="6" type="ORF">C7U56_10155</name>
</gene>
<evidence type="ECO:0000256" key="4">
    <source>
        <dbReference type="ARBA" id="ARBA00023136"/>
    </source>
</evidence>
<dbReference type="Gene3D" id="1.20.1560.10">
    <property type="entry name" value="ABC transporter type 1, transmembrane domain"/>
    <property type="match status" value="1"/>
</dbReference>
<dbReference type="RefSeq" id="WP_107001122.1">
    <property type="nucleotide sequence ID" value="NZ_JAQDBF010000013.1"/>
</dbReference>
<proteinExistence type="predicted"/>
<sequence>MLIKGSLTPGTFQAFFQYMNMSSEPITELSYMTNSLQSALASMERVYELLDEPEMEAEPEAPKRIGHALGAVEFSHVRFGQLLVNRHFVSFIHSFL</sequence>
<keyword evidence="2" id="KW-0812">Transmembrane</keyword>
<dbReference type="InterPro" id="IPR036640">
    <property type="entry name" value="ABC1_TM_sf"/>
</dbReference>
<protein>
    <recommendedName>
        <fullName evidence="5">ABC transmembrane type-1 domain-containing protein</fullName>
    </recommendedName>
</protein>
<accession>A0A2T3FNR9</accession>
<dbReference type="InterPro" id="IPR011527">
    <property type="entry name" value="ABC1_TM_dom"/>
</dbReference>
<evidence type="ECO:0000259" key="5">
    <source>
        <dbReference type="PROSITE" id="PS50929"/>
    </source>
</evidence>
<reference evidence="6 7" key="1">
    <citation type="submission" date="2018-03" db="EMBL/GenBank/DDBJ databases">
        <title>Lachnoclostridium SNUG30386 gen.nov., sp.nov., isolated from human faeces.</title>
        <authorList>
            <person name="Seo B."/>
            <person name="Jeon K."/>
            <person name="Ko G."/>
        </authorList>
    </citation>
    <scope>NUCLEOTIDE SEQUENCE [LARGE SCALE GENOMIC DNA]</scope>
    <source>
        <strain evidence="6 7">SNUG30386</strain>
    </source>
</reference>
<evidence type="ECO:0000256" key="1">
    <source>
        <dbReference type="ARBA" id="ARBA00004651"/>
    </source>
</evidence>
<dbReference type="GO" id="GO:0140359">
    <property type="term" value="F:ABC-type transporter activity"/>
    <property type="evidence" value="ECO:0007669"/>
    <property type="project" value="InterPro"/>
</dbReference>
<evidence type="ECO:0000313" key="6">
    <source>
        <dbReference type="EMBL" id="PST36909.1"/>
    </source>
</evidence>
<evidence type="ECO:0000256" key="3">
    <source>
        <dbReference type="ARBA" id="ARBA00022989"/>
    </source>
</evidence>
<dbReference type="EMBL" id="PYLO01000003">
    <property type="protein sequence ID" value="PST36909.1"/>
    <property type="molecule type" value="Genomic_DNA"/>
</dbReference>
<evidence type="ECO:0000256" key="2">
    <source>
        <dbReference type="ARBA" id="ARBA00022692"/>
    </source>
</evidence>
<dbReference type="SUPFAM" id="SSF90123">
    <property type="entry name" value="ABC transporter transmembrane region"/>
    <property type="match status" value="1"/>
</dbReference>
<dbReference type="GO" id="GO:0005524">
    <property type="term" value="F:ATP binding"/>
    <property type="evidence" value="ECO:0007669"/>
    <property type="project" value="InterPro"/>
</dbReference>
<keyword evidence="3" id="KW-1133">Transmembrane helix</keyword>
<name>A0A2T3FNR9_9CLOT</name>
<dbReference type="GO" id="GO:0005886">
    <property type="term" value="C:plasma membrane"/>
    <property type="evidence" value="ECO:0007669"/>
    <property type="project" value="UniProtKB-SubCell"/>
</dbReference>
<dbReference type="PROSITE" id="PS50929">
    <property type="entry name" value="ABC_TM1F"/>
    <property type="match status" value="1"/>
</dbReference>
<comment type="subcellular location">
    <subcellularLocation>
        <location evidence="1">Cell membrane</location>
        <topology evidence="1">Multi-pass membrane protein</topology>
    </subcellularLocation>
</comment>
<keyword evidence="4" id="KW-0472">Membrane</keyword>
<dbReference type="AlphaFoldDB" id="A0A2T3FNR9"/>